<dbReference type="Proteomes" id="UP001501231">
    <property type="component" value="Unassembled WGS sequence"/>
</dbReference>
<comment type="caution">
    <text evidence="2">The sequence shown here is derived from an EMBL/GenBank/DDBJ whole genome shotgun (WGS) entry which is preliminary data.</text>
</comment>
<dbReference type="EMBL" id="BAAARW010000042">
    <property type="protein sequence ID" value="GAA2455265.1"/>
    <property type="molecule type" value="Genomic_DNA"/>
</dbReference>
<sequence length="93" mass="9899">MSLIVFIAFVLLAGLGGTTGAPDGPGGVLRSVDDGRGRGQDDGRGQEDPGRTTRPAELPSEIRDGVRQVGRCRFVWQRKPGGMLRCAPTPERP</sequence>
<feature type="compositionally biased region" description="Gly residues" evidence="1">
    <location>
        <begin position="16"/>
        <end position="27"/>
    </location>
</feature>
<protein>
    <recommendedName>
        <fullName evidence="4">Secreted protein</fullName>
    </recommendedName>
</protein>
<gene>
    <name evidence="2" type="ORF">GCM10010191_87960</name>
</gene>
<evidence type="ECO:0000313" key="3">
    <source>
        <dbReference type="Proteomes" id="UP001501231"/>
    </source>
</evidence>
<evidence type="ECO:0000256" key="1">
    <source>
        <dbReference type="SAM" id="MobiDB-lite"/>
    </source>
</evidence>
<feature type="region of interest" description="Disordered" evidence="1">
    <location>
        <begin position="16"/>
        <end position="63"/>
    </location>
</feature>
<accession>A0ABN3KFD9</accession>
<organism evidence="2 3">
    <name type="scientific">Actinomadura vinacea</name>
    <dbReference type="NCBI Taxonomy" id="115336"/>
    <lineage>
        <taxon>Bacteria</taxon>
        <taxon>Bacillati</taxon>
        <taxon>Actinomycetota</taxon>
        <taxon>Actinomycetes</taxon>
        <taxon>Streptosporangiales</taxon>
        <taxon>Thermomonosporaceae</taxon>
        <taxon>Actinomadura</taxon>
    </lineage>
</organism>
<evidence type="ECO:0008006" key="4">
    <source>
        <dbReference type="Google" id="ProtNLM"/>
    </source>
</evidence>
<feature type="compositionally biased region" description="Basic and acidic residues" evidence="1">
    <location>
        <begin position="31"/>
        <end position="51"/>
    </location>
</feature>
<name>A0ABN3KFD9_9ACTN</name>
<evidence type="ECO:0000313" key="2">
    <source>
        <dbReference type="EMBL" id="GAA2455265.1"/>
    </source>
</evidence>
<keyword evidence="3" id="KW-1185">Reference proteome</keyword>
<reference evidence="2 3" key="1">
    <citation type="journal article" date="2019" name="Int. J. Syst. Evol. Microbiol.">
        <title>The Global Catalogue of Microorganisms (GCM) 10K type strain sequencing project: providing services to taxonomists for standard genome sequencing and annotation.</title>
        <authorList>
            <consortium name="The Broad Institute Genomics Platform"/>
            <consortium name="The Broad Institute Genome Sequencing Center for Infectious Disease"/>
            <person name="Wu L."/>
            <person name="Ma J."/>
        </authorList>
    </citation>
    <scope>NUCLEOTIDE SEQUENCE [LARGE SCALE GENOMIC DNA]</scope>
    <source>
        <strain evidence="2 3">JCM 3325</strain>
    </source>
</reference>
<proteinExistence type="predicted"/>